<keyword evidence="2" id="KW-0812">Transmembrane</keyword>
<dbReference type="RefSeq" id="WP_255135165.1">
    <property type="nucleotide sequence ID" value="NZ_JANDBC010000002.1"/>
</dbReference>
<comment type="caution">
    <text evidence="4">The sequence shown here is derived from an EMBL/GenBank/DDBJ whole genome shotgun (WGS) entry which is preliminary data.</text>
</comment>
<evidence type="ECO:0000256" key="1">
    <source>
        <dbReference type="ARBA" id="ARBA00006464"/>
    </source>
</evidence>
<dbReference type="PANTHER" id="PTHR30576:SF0">
    <property type="entry name" value="UNDECAPRENYL-PHOSPHATE N-ACETYLGALACTOSAMINYL 1-PHOSPHATE TRANSFERASE-RELATED"/>
    <property type="match status" value="1"/>
</dbReference>
<evidence type="ECO:0000256" key="2">
    <source>
        <dbReference type="SAM" id="Phobius"/>
    </source>
</evidence>
<reference evidence="4" key="1">
    <citation type="submission" date="2022-06" db="EMBL/GenBank/DDBJ databases">
        <title>Gracilimonas sp. CAU 1638 isolated from sea sediment.</title>
        <authorList>
            <person name="Kim W."/>
        </authorList>
    </citation>
    <scope>NUCLEOTIDE SEQUENCE</scope>
    <source>
        <strain evidence="4">CAU 1638</strain>
    </source>
</reference>
<evidence type="ECO:0000313" key="4">
    <source>
        <dbReference type="EMBL" id="MCP9292284.1"/>
    </source>
</evidence>
<accession>A0A9X2L4S4</accession>
<protein>
    <submittedName>
        <fullName evidence="4">Sugar transferase</fullName>
    </submittedName>
</protein>
<organism evidence="4 5">
    <name type="scientific">Gracilimonas sediminicola</name>
    <dbReference type="NCBI Taxonomy" id="2952158"/>
    <lineage>
        <taxon>Bacteria</taxon>
        <taxon>Pseudomonadati</taxon>
        <taxon>Balneolota</taxon>
        <taxon>Balneolia</taxon>
        <taxon>Balneolales</taxon>
        <taxon>Balneolaceae</taxon>
        <taxon>Gracilimonas</taxon>
    </lineage>
</organism>
<dbReference type="EMBL" id="JANDBC010000002">
    <property type="protein sequence ID" value="MCP9292284.1"/>
    <property type="molecule type" value="Genomic_DNA"/>
</dbReference>
<dbReference type="Pfam" id="PF02397">
    <property type="entry name" value="Bac_transf"/>
    <property type="match status" value="1"/>
</dbReference>
<dbReference type="AlphaFoldDB" id="A0A9X2L4S4"/>
<dbReference type="InterPro" id="IPR003362">
    <property type="entry name" value="Bact_transf"/>
</dbReference>
<sequence length="219" mass="24975">MVKSIRFILALTLILFLSPLLLIVSICIYISDPGSVLFKALRVGKGGEVFTIYKFRSMKNSKAGSKITSKNDDRIFGFGKLIRKTKLDELPQLLNILKGDMAFIGPRPENVEIVENYYDDFLRKSLKVKPGLASPGSLFNYTHLEELIEGDNAEEIYLDKILKVKVGVDVLYADKKNIIYDLKICLKTISTIVKIAFGKKQFNYPIEYEELKKKYYISL</sequence>
<evidence type="ECO:0000259" key="3">
    <source>
        <dbReference type="Pfam" id="PF02397"/>
    </source>
</evidence>
<keyword evidence="4" id="KW-0808">Transferase</keyword>
<proteinExistence type="inferred from homology"/>
<feature type="transmembrane region" description="Helical" evidence="2">
    <location>
        <begin position="7"/>
        <end position="31"/>
    </location>
</feature>
<comment type="similarity">
    <text evidence="1">Belongs to the bacterial sugar transferase family.</text>
</comment>
<dbReference type="GO" id="GO:0016780">
    <property type="term" value="F:phosphotransferase activity, for other substituted phosphate groups"/>
    <property type="evidence" value="ECO:0007669"/>
    <property type="project" value="TreeGrafter"/>
</dbReference>
<evidence type="ECO:0000313" key="5">
    <source>
        <dbReference type="Proteomes" id="UP001139125"/>
    </source>
</evidence>
<dbReference type="Proteomes" id="UP001139125">
    <property type="component" value="Unassembled WGS sequence"/>
</dbReference>
<keyword evidence="2" id="KW-1133">Transmembrane helix</keyword>
<keyword evidence="5" id="KW-1185">Reference proteome</keyword>
<dbReference type="PANTHER" id="PTHR30576">
    <property type="entry name" value="COLANIC BIOSYNTHESIS UDP-GLUCOSE LIPID CARRIER TRANSFERASE"/>
    <property type="match status" value="1"/>
</dbReference>
<name>A0A9X2L4S4_9BACT</name>
<gene>
    <name evidence="4" type="ORF">NM125_11920</name>
</gene>
<feature type="domain" description="Bacterial sugar transferase" evidence="3">
    <location>
        <begin position="7"/>
        <end position="193"/>
    </location>
</feature>
<keyword evidence="2" id="KW-0472">Membrane</keyword>